<proteinExistence type="predicted"/>
<accession>A0A5N6X025</accession>
<dbReference type="AlphaFoldDB" id="A0A5N6X025"/>
<dbReference type="EMBL" id="ML741806">
    <property type="protein sequence ID" value="KAE8325666.1"/>
    <property type="molecule type" value="Genomic_DNA"/>
</dbReference>
<sequence length="193" mass="21606">MLYNTTISSNDRYQSYSGIFYWFRPTHRTPPEVSHTTITLSAPGLPPFQGTVRRRENSCKSDPLHPENTNLLRFKGLWGYAWVFAVTVKLGGRLTSTHHVEKNEKDKISEVKNKLRVAAAISVSGPVAAGSFKGLFEHQNEKNTKSSDVSNKDTLAWEATGGDTTLASNPVAWAPTLKDLHNWRVTEIREPLL</sequence>
<keyword evidence="2" id="KW-1185">Reference proteome</keyword>
<gene>
    <name evidence="1" type="ORF">BDV39DRAFT_206788</name>
</gene>
<organism evidence="1 2">
    <name type="scientific">Aspergillus sergii</name>
    <dbReference type="NCBI Taxonomy" id="1034303"/>
    <lineage>
        <taxon>Eukaryota</taxon>
        <taxon>Fungi</taxon>
        <taxon>Dikarya</taxon>
        <taxon>Ascomycota</taxon>
        <taxon>Pezizomycotina</taxon>
        <taxon>Eurotiomycetes</taxon>
        <taxon>Eurotiomycetidae</taxon>
        <taxon>Eurotiales</taxon>
        <taxon>Aspergillaceae</taxon>
        <taxon>Aspergillus</taxon>
        <taxon>Aspergillus subgen. Circumdati</taxon>
    </lineage>
</organism>
<reference evidence="2" key="1">
    <citation type="submission" date="2019-04" db="EMBL/GenBank/DDBJ databases">
        <title>Friends and foes A comparative genomics studyof 23 Aspergillus species from section Flavi.</title>
        <authorList>
            <consortium name="DOE Joint Genome Institute"/>
            <person name="Kjaerbolling I."/>
            <person name="Vesth T."/>
            <person name="Frisvad J.C."/>
            <person name="Nybo J.L."/>
            <person name="Theobald S."/>
            <person name="Kildgaard S."/>
            <person name="Isbrandt T."/>
            <person name="Kuo A."/>
            <person name="Sato A."/>
            <person name="Lyhne E.K."/>
            <person name="Kogle M.E."/>
            <person name="Wiebenga A."/>
            <person name="Kun R.S."/>
            <person name="Lubbers R.J."/>
            <person name="Makela M.R."/>
            <person name="Barry K."/>
            <person name="Chovatia M."/>
            <person name="Clum A."/>
            <person name="Daum C."/>
            <person name="Haridas S."/>
            <person name="He G."/>
            <person name="LaButti K."/>
            <person name="Lipzen A."/>
            <person name="Mondo S."/>
            <person name="Riley R."/>
            <person name="Salamov A."/>
            <person name="Simmons B.A."/>
            <person name="Magnuson J.K."/>
            <person name="Henrissat B."/>
            <person name="Mortensen U.H."/>
            <person name="Larsen T.O."/>
            <person name="Devries R.P."/>
            <person name="Grigoriev I.V."/>
            <person name="Machida M."/>
            <person name="Baker S.E."/>
            <person name="Andersen M.R."/>
        </authorList>
    </citation>
    <scope>NUCLEOTIDE SEQUENCE [LARGE SCALE GENOMIC DNA]</scope>
    <source>
        <strain evidence="2">CBS 130017</strain>
    </source>
</reference>
<evidence type="ECO:0000313" key="1">
    <source>
        <dbReference type="EMBL" id="KAE8325666.1"/>
    </source>
</evidence>
<protein>
    <submittedName>
        <fullName evidence="1">Uncharacterized protein</fullName>
    </submittedName>
</protein>
<evidence type="ECO:0000313" key="2">
    <source>
        <dbReference type="Proteomes" id="UP000325945"/>
    </source>
</evidence>
<name>A0A5N6X025_9EURO</name>
<dbReference type="Proteomes" id="UP000325945">
    <property type="component" value="Unassembled WGS sequence"/>
</dbReference>